<dbReference type="AlphaFoldDB" id="A0AA97F5W6"/>
<name>A0AA97F5W6_9SPHN</name>
<gene>
    <name evidence="8" type="ORF">RB602_09170</name>
</gene>
<protein>
    <submittedName>
        <fullName evidence="8">GtrA family protein</fullName>
    </submittedName>
</protein>
<evidence type="ECO:0000256" key="3">
    <source>
        <dbReference type="ARBA" id="ARBA00022692"/>
    </source>
</evidence>
<dbReference type="InterPro" id="IPR007267">
    <property type="entry name" value="GtrA_DPMS_TM"/>
</dbReference>
<sequence length="145" mass="16154">MSAVMPASMNAKSLLYQSTRFLIAGVVIFLFDYAVFWLSYAHLHETHLLAANIYGKVAGVILGFFLHKYWTFAGQQRHGSLAQSISYALLFLFTLVFSSALLYSLATFLMLPEAASRLFSDIASVAVSFAVSKWIIFRHADNPFG</sequence>
<evidence type="ECO:0000256" key="5">
    <source>
        <dbReference type="ARBA" id="ARBA00023136"/>
    </source>
</evidence>
<proteinExistence type="inferred from homology"/>
<dbReference type="PANTHER" id="PTHR38459">
    <property type="entry name" value="PROPHAGE BACTOPRENOL-LINKED GLUCOSE TRANSLOCASE HOMOLOG"/>
    <property type="match status" value="1"/>
</dbReference>
<feature type="transmembrane region" description="Helical" evidence="6">
    <location>
        <begin position="87"/>
        <end position="106"/>
    </location>
</feature>
<dbReference type="GO" id="GO:0005886">
    <property type="term" value="C:plasma membrane"/>
    <property type="evidence" value="ECO:0007669"/>
    <property type="project" value="TreeGrafter"/>
</dbReference>
<comment type="subcellular location">
    <subcellularLocation>
        <location evidence="1">Membrane</location>
        <topology evidence="1">Multi-pass membrane protein</topology>
    </subcellularLocation>
</comment>
<dbReference type="PANTHER" id="PTHR38459:SF1">
    <property type="entry name" value="PROPHAGE BACTOPRENOL-LINKED GLUCOSE TRANSLOCASE HOMOLOG"/>
    <property type="match status" value="1"/>
</dbReference>
<evidence type="ECO:0000313" key="9">
    <source>
        <dbReference type="Proteomes" id="UP001302429"/>
    </source>
</evidence>
<evidence type="ECO:0000256" key="4">
    <source>
        <dbReference type="ARBA" id="ARBA00022989"/>
    </source>
</evidence>
<evidence type="ECO:0000259" key="7">
    <source>
        <dbReference type="Pfam" id="PF04138"/>
    </source>
</evidence>
<evidence type="ECO:0000313" key="8">
    <source>
        <dbReference type="EMBL" id="WOE74031.1"/>
    </source>
</evidence>
<dbReference type="Proteomes" id="UP001302429">
    <property type="component" value="Chromosome"/>
</dbReference>
<accession>A0AA97F5W6</accession>
<evidence type="ECO:0000256" key="1">
    <source>
        <dbReference type="ARBA" id="ARBA00004141"/>
    </source>
</evidence>
<organism evidence="8 9">
    <name type="scientific">Alterisphingorhabdus coralli</name>
    <dbReference type="NCBI Taxonomy" id="3071408"/>
    <lineage>
        <taxon>Bacteria</taxon>
        <taxon>Pseudomonadati</taxon>
        <taxon>Pseudomonadota</taxon>
        <taxon>Alphaproteobacteria</taxon>
        <taxon>Sphingomonadales</taxon>
        <taxon>Sphingomonadaceae</taxon>
        <taxon>Alterisphingorhabdus (ex Yan et al. 2024)</taxon>
    </lineage>
</organism>
<dbReference type="EMBL" id="CP136594">
    <property type="protein sequence ID" value="WOE74031.1"/>
    <property type="molecule type" value="Genomic_DNA"/>
</dbReference>
<dbReference type="KEGG" id="acoa:RB602_09170"/>
<keyword evidence="3 6" id="KW-0812">Transmembrane</keyword>
<keyword evidence="4 6" id="KW-1133">Transmembrane helix</keyword>
<dbReference type="RefSeq" id="WP_317080263.1">
    <property type="nucleotide sequence ID" value="NZ_CP136594.1"/>
</dbReference>
<keyword evidence="9" id="KW-1185">Reference proteome</keyword>
<feature type="transmembrane region" description="Helical" evidence="6">
    <location>
        <begin position="46"/>
        <end position="66"/>
    </location>
</feature>
<dbReference type="GO" id="GO:0000271">
    <property type="term" value="P:polysaccharide biosynthetic process"/>
    <property type="evidence" value="ECO:0007669"/>
    <property type="project" value="InterPro"/>
</dbReference>
<feature type="domain" description="GtrA/DPMS transmembrane" evidence="7">
    <location>
        <begin position="20"/>
        <end position="137"/>
    </location>
</feature>
<dbReference type="Pfam" id="PF04138">
    <property type="entry name" value="GtrA_DPMS_TM"/>
    <property type="match status" value="1"/>
</dbReference>
<reference evidence="8 9" key="1">
    <citation type="submission" date="2023-10" db="EMBL/GenBank/DDBJ databases">
        <title>Complete genome sequence of a Sphingomonadaceae bacterium.</title>
        <authorList>
            <person name="Yan C."/>
        </authorList>
    </citation>
    <scope>NUCLEOTIDE SEQUENCE [LARGE SCALE GENOMIC DNA]</scope>
    <source>
        <strain evidence="8 9">SCSIO 66989</strain>
    </source>
</reference>
<keyword evidence="5 6" id="KW-0472">Membrane</keyword>
<evidence type="ECO:0000256" key="6">
    <source>
        <dbReference type="SAM" id="Phobius"/>
    </source>
</evidence>
<evidence type="ECO:0000256" key="2">
    <source>
        <dbReference type="ARBA" id="ARBA00009399"/>
    </source>
</evidence>
<feature type="transmembrane region" description="Helical" evidence="6">
    <location>
        <begin position="21"/>
        <end position="40"/>
    </location>
</feature>
<comment type="similarity">
    <text evidence="2">Belongs to the GtrA family.</text>
</comment>
<dbReference type="InterPro" id="IPR051401">
    <property type="entry name" value="GtrA_CellWall_Glycosyl"/>
</dbReference>